<evidence type="ECO:0000313" key="2">
    <source>
        <dbReference type="EMBL" id="KHK61294.1"/>
    </source>
</evidence>
<sequence>MKKIALGFFLSAMAGCTFTSADRVGPGEYMLTCGGSVFNSREGMLENINDKARKVCNGPYRLEGNPGAPTLVNMQTQIGPTPTTFLAMKAICTADSE</sequence>
<feature type="signal peptide" evidence="1">
    <location>
        <begin position="1"/>
        <end position="21"/>
    </location>
</feature>
<reference evidence="3" key="1">
    <citation type="submission" date="2015-03" db="EMBL/GenBank/DDBJ databases">
        <title>Pseudomonas frederiksbergensis hydrocarbon degrader.</title>
        <authorList>
            <person name="Brown L.M."/>
            <person name="Ruiz O.N."/>
            <person name="Mueller S."/>
            <person name="Gunasekera T.S."/>
        </authorList>
    </citation>
    <scope>NUCLEOTIDE SEQUENCE [LARGE SCALE GENOMIC DNA]</scope>
    <source>
        <strain evidence="3">SI8</strain>
    </source>
</reference>
<dbReference type="EMBL" id="JQGJ01000038">
    <property type="protein sequence ID" value="KHK61294.1"/>
    <property type="molecule type" value="Genomic_DNA"/>
</dbReference>
<evidence type="ECO:0000256" key="1">
    <source>
        <dbReference type="SAM" id="SignalP"/>
    </source>
</evidence>
<name>A0A0B1YRH2_9PSED</name>
<protein>
    <recommendedName>
        <fullName evidence="4">Lipoprotein</fullName>
    </recommendedName>
</protein>
<proteinExistence type="predicted"/>
<gene>
    <name evidence="2" type="ORF">JZ00_29325</name>
</gene>
<evidence type="ECO:0008006" key="4">
    <source>
        <dbReference type="Google" id="ProtNLM"/>
    </source>
</evidence>
<organism evidence="2 3">
    <name type="scientific">Pseudomonas frederiksbergensis</name>
    <dbReference type="NCBI Taxonomy" id="104087"/>
    <lineage>
        <taxon>Bacteria</taxon>
        <taxon>Pseudomonadati</taxon>
        <taxon>Pseudomonadota</taxon>
        <taxon>Gammaproteobacteria</taxon>
        <taxon>Pseudomonadales</taxon>
        <taxon>Pseudomonadaceae</taxon>
        <taxon>Pseudomonas</taxon>
    </lineage>
</organism>
<keyword evidence="1" id="KW-0732">Signal</keyword>
<dbReference type="Proteomes" id="UP000030949">
    <property type="component" value="Unassembled WGS sequence"/>
</dbReference>
<dbReference type="AlphaFoldDB" id="A0A0B1YRH2"/>
<accession>A0A0B1YRH2</accession>
<comment type="caution">
    <text evidence="2">The sequence shown here is derived from an EMBL/GenBank/DDBJ whole genome shotgun (WGS) entry which is preliminary data.</text>
</comment>
<feature type="chain" id="PRO_5002067943" description="Lipoprotein" evidence="1">
    <location>
        <begin position="22"/>
        <end position="97"/>
    </location>
</feature>
<dbReference type="PROSITE" id="PS51257">
    <property type="entry name" value="PROKAR_LIPOPROTEIN"/>
    <property type="match status" value="1"/>
</dbReference>
<evidence type="ECO:0000313" key="3">
    <source>
        <dbReference type="Proteomes" id="UP000030949"/>
    </source>
</evidence>